<accession>A0A1J1J0X0</accession>
<dbReference type="EMBL" id="CVRI01000066">
    <property type="protein sequence ID" value="CRL06101.1"/>
    <property type="molecule type" value="Genomic_DNA"/>
</dbReference>
<organism evidence="1 2">
    <name type="scientific">Clunio marinus</name>
    <dbReference type="NCBI Taxonomy" id="568069"/>
    <lineage>
        <taxon>Eukaryota</taxon>
        <taxon>Metazoa</taxon>
        <taxon>Ecdysozoa</taxon>
        <taxon>Arthropoda</taxon>
        <taxon>Hexapoda</taxon>
        <taxon>Insecta</taxon>
        <taxon>Pterygota</taxon>
        <taxon>Neoptera</taxon>
        <taxon>Endopterygota</taxon>
        <taxon>Diptera</taxon>
        <taxon>Nematocera</taxon>
        <taxon>Chironomoidea</taxon>
        <taxon>Chironomidae</taxon>
        <taxon>Clunio</taxon>
    </lineage>
</organism>
<sequence length="84" mass="9846">MSKDLTAGLTTCKLCSQEWDENYLEPIIIKLNVMKILKLKKRNQKPKTFCALFDLWCLKVVKFIVARDMTQWLPQRISSVNIKS</sequence>
<dbReference type="AlphaFoldDB" id="A0A1J1J0X0"/>
<evidence type="ECO:0000313" key="2">
    <source>
        <dbReference type="Proteomes" id="UP000183832"/>
    </source>
</evidence>
<reference evidence="1 2" key="1">
    <citation type="submission" date="2015-04" db="EMBL/GenBank/DDBJ databases">
        <authorList>
            <person name="Syromyatnikov M.Y."/>
            <person name="Popov V.N."/>
        </authorList>
    </citation>
    <scope>NUCLEOTIDE SEQUENCE [LARGE SCALE GENOMIC DNA]</scope>
</reference>
<proteinExistence type="predicted"/>
<name>A0A1J1J0X0_9DIPT</name>
<dbReference type="Proteomes" id="UP000183832">
    <property type="component" value="Unassembled WGS sequence"/>
</dbReference>
<keyword evidence="2" id="KW-1185">Reference proteome</keyword>
<evidence type="ECO:0000313" key="1">
    <source>
        <dbReference type="EMBL" id="CRL06101.1"/>
    </source>
</evidence>
<gene>
    <name evidence="1" type="ORF">CLUMA_CG019162</name>
</gene>
<protein>
    <submittedName>
        <fullName evidence="1">CLUMA_CG019162, isoform A</fullName>
    </submittedName>
</protein>